<name>E4RXP8_LEAB4</name>
<dbReference type="HOGENOM" id="CLU_2082023_0_0_10"/>
<keyword evidence="2" id="KW-1185">Reference proteome</keyword>
<reference evidence="1 2" key="2">
    <citation type="journal article" date="2011" name="Stand. Genomic Sci.">
        <title>Complete genome sequence of Leadbetterella byssophila type strain (4M15).</title>
        <authorList>
            <person name="Abt B."/>
            <person name="Teshima H."/>
            <person name="Lucas S."/>
            <person name="Lapidus A."/>
            <person name="Del Rio T.G."/>
            <person name="Nolan M."/>
            <person name="Tice H."/>
            <person name="Cheng J.F."/>
            <person name="Pitluck S."/>
            <person name="Liolios K."/>
            <person name="Pagani I."/>
            <person name="Ivanova N."/>
            <person name="Mavromatis K."/>
            <person name="Pati A."/>
            <person name="Tapia R."/>
            <person name="Han C."/>
            <person name="Goodwin L."/>
            <person name="Chen A."/>
            <person name="Palaniappan K."/>
            <person name="Land M."/>
            <person name="Hauser L."/>
            <person name="Chang Y.J."/>
            <person name="Jeffries C.D."/>
            <person name="Rohde M."/>
            <person name="Goker M."/>
            <person name="Tindall B.J."/>
            <person name="Detter J.C."/>
            <person name="Woyke T."/>
            <person name="Bristow J."/>
            <person name="Eisen J.A."/>
            <person name="Markowitz V."/>
            <person name="Hugenholtz P."/>
            <person name="Klenk H.P."/>
            <person name="Kyrpides N.C."/>
        </authorList>
    </citation>
    <scope>NUCLEOTIDE SEQUENCE [LARGE SCALE GENOMIC DNA]</scope>
    <source>
        <strain evidence="2">DSM 17132 / JCM 16389 / KACC 11308 / NBRC 106382 / 4M15</strain>
    </source>
</reference>
<evidence type="ECO:0000313" key="1">
    <source>
        <dbReference type="EMBL" id="ADQ18112.1"/>
    </source>
</evidence>
<dbReference type="KEGG" id="lby:Lbys_2447"/>
<accession>E4RXP8</accession>
<dbReference type="AlphaFoldDB" id="E4RXP8"/>
<dbReference type="OrthoDB" id="1493361at2"/>
<dbReference type="EMBL" id="CP002305">
    <property type="protein sequence ID" value="ADQ18112.1"/>
    <property type="molecule type" value="Genomic_DNA"/>
</dbReference>
<organism evidence="1 2">
    <name type="scientific">Leadbetterella byssophila (strain DSM 17132 / JCM 16389 / KACC 11308 / NBRC 106382 / 4M15)</name>
    <dbReference type="NCBI Taxonomy" id="649349"/>
    <lineage>
        <taxon>Bacteria</taxon>
        <taxon>Pseudomonadati</taxon>
        <taxon>Bacteroidota</taxon>
        <taxon>Cytophagia</taxon>
        <taxon>Cytophagales</taxon>
        <taxon>Leadbetterellaceae</taxon>
        <taxon>Leadbetterella</taxon>
    </lineage>
</organism>
<reference key="1">
    <citation type="submission" date="2010-11" db="EMBL/GenBank/DDBJ databases">
        <title>The complete genome of Leadbetterella byssophila DSM 17132.</title>
        <authorList>
            <consortium name="US DOE Joint Genome Institute (JGI-PGF)"/>
            <person name="Lucas S."/>
            <person name="Copeland A."/>
            <person name="Lapidus A."/>
            <person name="Glavina del Rio T."/>
            <person name="Dalin E."/>
            <person name="Tice H."/>
            <person name="Bruce D."/>
            <person name="Goodwin L."/>
            <person name="Pitluck S."/>
            <person name="Kyrpides N."/>
            <person name="Mavromatis K."/>
            <person name="Ivanova N."/>
            <person name="Teshima H."/>
            <person name="Brettin T."/>
            <person name="Detter J.C."/>
            <person name="Han C."/>
            <person name="Tapia R."/>
            <person name="Land M."/>
            <person name="Hauser L."/>
            <person name="Markowitz V."/>
            <person name="Cheng J.-F."/>
            <person name="Hugenholtz P."/>
            <person name="Woyke T."/>
            <person name="Wu D."/>
            <person name="Tindall B."/>
            <person name="Pomrenke H.G."/>
            <person name="Brambilla E."/>
            <person name="Klenk H.-P."/>
            <person name="Eisen J.A."/>
        </authorList>
    </citation>
    <scope>NUCLEOTIDE SEQUENCE [LARGE SCALE GENOMIC DNA]</scope>
    <source>
        <strain>DSM 17132</strain>
    </source>
</reference>
<gene>
    <name evidence="1" type="ordered locus">Lbys_2447</name>
</gene>
<evidence type="ECO:0000313" key="2">
    <source>
        <dbReference type="Proteomes" id="UP000007435"/>
    </source>
</evidence>
<dbReference type="Proteomes" id="UP000007435">
    <property type="component" value="Chromosome"/>
</dbReference>
<proteinExistence type="predicted"/>
<protein>
    <submittedName>
        <fullName evidence="1">Uncharacterized protein</fullName>
    </submittedName>
</protein>
<sequence length="113" mass="12802">MKVETHFIKNNDFRTVQCSGAFGGVISNGLINMNMYTDRVVIPNTITLEVDEKDGQHLREIGRESKNGIVREVQFGMLIDVNVAKSLVEWINEQIKIIESEVLPISWTALIQN</sequence>
<dbReference type="RefSeq" id="WP_013409152.1">
    <property type="nucleotide sequence ID" value="NC_014655.1"/>
</dbReference>